<dbReference type="InterPro" id="IPR050248">
    <property type="entry name" value="Polysacc_deacetylase_ArnD"/>
</dbReference>
<evidence type="ECO:0000256" key="1">
    <source>
        <dbReference type="ARBA" id="ARBA00022723"/>
    </source>
</evidence>
<dbReference type="GO" id="GO:0016020">
    <property type="term" value="C:membrane"/>
    <property type="evidence" value="ECO:0007669"/>
    <property type="project" value="TreeGrafter"/>
</dbReference>
<dbReference type="EMBL" id="LN515532">
    <property type="protein sequence ID" value="CEA15341.1"/>
    <property type="molecule type" value="Genomic_DNA"/>
</dbReference>
<dbReference type="SUPFAM" id="SSF88713">
    <property type="entry name" value="Glycoside hydrolase/deacetylase"/>
    <property type="match status" value="1"/>
</dbReference>
<evidence type="ECO:0000313" key="4">
    <source>
        <dbReference type="EMBL" id="CEA15341.1"/>
    </source>
</evidence>
<evidence type="ECO:0000259" key="3">
    <source>
        <dbReference type="PROSITE" id="PS51677"/>
    </source>
</evidence>
<keyword evidence="1" id="KW-0479">Metal-binding</keyword>
<dbReference type="OrthoDB" id="9778320at2"/>
<dbReference type="GO" id="GO:0016810">
    <property type="term" value="F:hydrolase activity, acting on carbon-nitrogen (but not peptide) bonds"/>
    <property type="evidence" value="ECO:0007669"/>
    <property type="project" value="InterPro"/>
</dbReference>
<evidence type="ECO:0000256" key="2">
    <source>
        <dbReference type="ARBA" id="ARBA00022801"/>
    </source>
</evidence>
<dbReference type="Proteomes" id="UP000032417">
    <property type="component" value="Chromosome 1"/>
</dbReference>
<reference evidence="4 5" key="1">
    <citation type="submission" date="2014-08" db="EMBL/GenBank/DDBJ databases">
        <authorList>
            <person name="Wibberg D."/>
        </authorList>
    </citation>
    <scope>NUCLEOTIDE SEQUENCE [LARGE SCALE GENOMIC DNA]</scope>
    <source>
        <strain evidence="5">ING2-E5B</strain>
    </source>
</reference>
<dbReference type="InterPro" id="IPR011330">
    <property type="entry name" value="Glyco_hydro/deAcase_b/a-brl"/>
</dbReference>
<protein>
    <submittedName>
        <fullName evidence="4">Polysaccharide deacetylase</fullName>
    </submittedName>
</protein>
<dbReference type="GO" id="GO:0005975">
    <property type="term" value="P:carbohydrate metabolic process"/>
    <property type="evidence" value="ECO:0007669"/>
    <property type="project" value="InterPro"/>
</dbReference>
<dbReference type="AlphaFoldDB" id="A0A098BYU1"/>
<proteinExistence type="predicted"/>
<dbReference type="Gene3D" id="3.20.20.370">
    <property type="entry name" value="Glycoside hydrolase/deacetylase"/>
    <property type="match status" value="1"/>
</dbReference>
<name>A0A098BYU1_9BACT</name>
<evidence type="ECO:0000313" key="5">
    <source>
        <dbReference type="Proteomes" id="UP000032417"/>
    </source>
</evidence>
<dbReference type="GO" id="GO:0046872">
    <property type="term" value="F:metal ion binding"/>
    <property type="evidence" value="ECO:0007669"/>
    <property type="project" value="UniProtKB-KW"/>
</dbReference>
<keyword evidence="2" id="KW-0378">Hydrolase</keyword>
<dbReference type="HOGENOM" id="CLU_1025623_0_0_10"/>
<gene>
    <name evidence="4" type="ORF">ING2E5B_0574</name>
</gene>
<dbReference type="STRING" id="1562970.ING2E5B_0574"/>
<organism evidence="4 5">
    <name type="scientific">Fermentimonas caenicola</name>
    <dbReference type="NCBI Taxonomy" id="1562970"/>
    <lineage>
        <taxon>Bacteria</taxon>
        <taxon>Pseudomonadati</taxon>
        <taxon>Bacteroidota</taxon>
        <taxon>Bacteroidia</taxon>
        <taxon>Bacteroidales</taxon>
        <taxon>Dysgonomonadaceae</taxon>
        <taxon>Fermentimonas</taxon>
    </lineage>
</organism>
<dbReference type="KEGG" id="pbt:ING2E5B_0574"/>
<sequence>MRQYYNIVLAAAVTAVLALLFFNIFSDRYKEREYNSSFEWPEGKKMGLSLTFDDGRNSQIDKGIPLFDKYGVKGTFYVSTQNIIGRTEKWRRAAANGHEIGNHTLSHPCTGNFTWTMGNELEYFTLDRMRDDLEAASEIIRDSLGVDPVSFAYPCGQTFVGSGIETKSYVPLVATMFQTGRGWLDEGPNDPMICDMAHLLGMNMDGMSFREVKRMIEFAKRTGKWLILVGHEMDVKGDQTTYLSTLDAICKYATDPANEIWIDNVQNIASYISEKRNDIIVAKALHEEFITE</sequence>
<dbReference type="PATRIC" id="fig|1562970.3.peg.571"/>
<feature type="domain" description="NodB homology" evidence="3">
    <location>
        <begin position="46"/>
        <end position="292"/>
    </location>
</feature>
<accession>A0A098BYU1</accession>
<dbReference type="CDD" id="cd10967">
    <property type="entry name" value="CE4_GLA_like_6s"/>
    <property type="match status" value="1"/>
</dbReference>
<dbReference type="PANTHER" id="PTHR10587:SF133">
    <property type="entry name" value="CHITIN DEACETYLASE 1-RELATED"/>
    <property type="match status" value="1"/>
</dbReference>
<dbReference type="PROSITE" id="PS51677">
    <property type="entry name" value="NODB"/>
    <property type="match status" value="1"/>
</dbReference>
<dbReference type="InterPro" id="IPR002509">
    <property type="entry name" value="NODB_dom"/>
</dbReference>
<dbReference type="PANTHER" id="PTHR10587">
    <property type="entry name" value="GLYCOSYL TRANSFERASE-RELATED"/>
    <property type="match status" value="1"/>
</dbReference>
<dbReference type="Pfam" id="PF01522">
    <property type="entry name" value="Polysacc_deac_1"/>
    <property type="match status" value="1"/>
</dbReference>
<keyword evidence="5" id="KW-1185">Reference proteome</keyword>